<proteinExistence type="predicted"/>
<dbReference type="RefSeq" id="WP_163797462.1">
    <property type="nucleotide sequence ID" value="NZ_AP022588.1"/>
</dbReference>
<dbReference type="EMBL" id="AP022588">
    <property type="protein sequence ID" value="BBY28569.1"/>
    <property type="molecule type" value="Genomic_DNA"/>
</dbReference>
<protein>
    <recommendedName>
        <fullName evidence="3">Spheroidene monooxygenase</fullName>
    </recommendedName>
</protein>
<keyword evidence="2" id="KW-1185">Reference proteome</keyword>
<sequence>MPPPADYLTIDVYDHPPRGPWAWSRSVKSVLRQPIAGLRSVTVNHSNHATHSLSPRSVVQPGRALIAAWDSPESALAAFRGPLAMAVQAPGRFSLDGEVARVRLEQPHHDWHGWNPSAEGSDPMSSDEPLVVVVHAIVKPKHLAGFVRNNVHAASRAAFHPGHRGSVDISSQLPFEHTSLSLWQTVKLARDYAYAPGGHAHAMQHARAAETHRIGCFLQVRPLTCSGTLGLDTDAFPDLPPAVRA</sequence>
<dbReference type="CDD" id="cd21650">
    <property type="entry name" value="CrtA-like"/>
    <property type="match status" value="1"/>
</dbReference>
<name>A0A7I7QQB1_9MYCO</name>
<reference evidence="1 2" key="1">
    <citation type="journal article" date="2019" name="Emerg. Microbes Infect.">
        <title>Comprehensive subspecies identification of 175 nontuberculous mycobacteria species based on 7547 genomic profiles.</title>
        <authorList>
            <person name="Matsumoto Y."/>
            <person name="Kinjo T."/>
            <person name="Motooka D."/>
            <person name="Nabeya D."/>
            <person name="Jung N."/>
            <person name="Uechi K."/>
            <person name="Horii T."/>
            <person name="Iida T."/>
            <person name="Fujita J."/>
            <person name="Nakamura S."/>
        </authorList>
    </citation>
    <scope>NUCLEOTIDE SEQUENCE [LARGE SCALE GENOMIC DNA]</scope>
    <source>
        <strain evidence="1 2">JCM 17899</strain>
    </source>
</reference>
<evidence type="ECO:0000313" key="1">
    <source>
        <dbReference type="EMBL" id="BBY28569.1"/>
    </source>
</evidence>
<dbReference type="InterPro" id="IPR049574">
    <property type="entry name" value="CrtA-like"/>
</dbReference>
<dbReference type="AlphaFoldDB" id="A0A7I7QQB1"/>
<evidence type="ECO:0008006" key="3">
    <source>
        <dbReference type="Google" id="ProtNLM"/>
    </source>
</evidence>
<dbReference type="KEGG" id="msei:MSEDJ_26650"/>
<gene>
    <name evidence="1" type="ORF">MSEDJ_26650</name>
</gene>
<accession>A0A7I7QQB1</accession>
<evidence type="ECO:0000313" key="2">
    <source>
        <dbReference type="Proteomes" id="UP000467193"/>
    </source>
</evidence>
<organism evidence="1 2">
    <name type="scientific">Mycolicibacterium sediminis</name>
    <dbReference type="NCBI Taxonomy" id="1286180"/>
    <lineage>
        <taxon>Bacteria</taxon>
        <taxon>Bacillati</taxon>
        <taxon>Actinomycetota</taxon>
        <taxon>Actinomycetes</taxon>
        <taxon>Mycobacteriales</taxon>
        <taxon>Mycobacteriaceae</taxon>
        <taxon>Mycolicibacterium</taxon>
    </lineage>
</organism>
<dbReference type="Proteomes" id="UP000467193">
    <property type="component" value="Chromosome"/>
</dbReference>